<reference evidence="1 2" key="1">
    <citation type="submission" date="2019-07" db="EMBL/GenBank/DDBJ databases">
        <title>Genomic Encyclopedia of Archaeal and Bacterial Type Strains, Phase II (KMG-II): from individual species to whole genera.</title>
        <authorList>
            <person name="Goeker M."/>
        </authorList>
    </citation>
    <scope>NUCLEOTIDE SEQUENCE [LARGE SCALE GENOMIC DNA]</scope>
    <source>
        <strain evidence="1 2">ATCC BAA-252</strain>
    </source>
</reference>
<accession>A0A562THR1</accession>
<comment type="caution">
    <text evidence="1">The sequence shown here is derived from an EMBL/GenBank/DDBJ whole genome shotgun (WGS) entry which is preliminary data.</text>
</comment>
<evidence type="ECO:0008006" key="3">
    <source>
        <dbReference type="Google" id="ProtNLM"/>
    </source>
</evidence>
<gene>
    <name evidence="1" type="ORF">JM93_00263</name>
</gene>
<proteinExistence type="predicted"/>
<keyword evidence="2" id="KW-1185">Reference proteome</keyword>
<protein>
    <recommendedName>
        <fullName evidence="3">PAS domain-containing protein</fullName>
    </recommendedName>
</protein>
<evidence type="ECO:0000313" key="2">
    <source>
        <dbReference type="Proteomes" id="UP000320593"/>
    </source>
</evidence>
<name>A0A562THR1_9HYPH</name>
<sequence>MLNVTRPVFTELGTQAIDKGLADPQLSAFYESMMSESGIVTEKLREHMPYLSLCSDQLEGFGPPPIFYVGRRSSQRLLFGDDWALQQGQALRTPDPDLEYASADGYRCALAGRPYYGYARTTIQFQGTSVDIAFERLILTLRPSQQSGRRFCAYFGVIQDLHQLQQL</sequence>
<dbReference type="RefSeq" id="WP_196220766.1">
    <property type="nucleotide sequence ID" value="NZ_SMLY01000087.1"/>
</dbReference>
<organism evidence="1 2">
    <name type="scientific">Roseibium hamelinense</name>
    <dbReference type="NCBI Taxonomy" id="150831"/>
    <lineage>
        <taxon>Bacteria</taxon>
        <taxon>Pseudomonadati</taxon>
        <taxon>Pseudomonadota</taxon>
        <taxon>Alphaproteobacteria</taxon>
        <taxon>Hyphomicrobiales</taxon>
        <taxon>Stappiaceae</taxon>
        <taxon>Roseibium</taxon>
    </lineage>
</organism>
<dbReference type="AlphaFoldDB" id="A0A562THR1"/>
<dbReference type="Proteomes" id="UP000320593">
    <property type="component" value="Unassembled WGS sequence"/>
</dbReference>
<dbReference type="EMBL" id="VLLF01000001">
    <property type="protein sequence ID" value="TWI92718.1"/>
    <property type="molecule type" value="Genomic_DNA"/>
</dbReference>
<evidence type="ECO:0000313" key="1">
    <source>
        <dbReference type="EMBL" id="TWI92718.1"/>
    </source>
</evidence>